<evidence type="ECO:0000313" key="2">
    <source>
        <dbReference type="Proteomes" id="UP001482620"/>
    </source>
</evidence>
<name>A0ABV0U8H8_9TELE</name>
<protein>
    <submittedName>
        <fullName evidence="1">Uncharacterized protein</fullName>
    </submittedName>
</protein>
<accession>A0ABV0U8H8</accession>
<reference evidence="1 2" key="1">
    <citation type="submission" date="2021-06" db="EMBL/GenBank/DDBJ databases">
        <authorList>
            <person name="Palmer J.M."/>
        </authorList>
    </citation>
    <scope>NUCLEOTIDE SEQUENCE [LARGE SCALE GENOMIC DNA]</scope>
    <source>
        <strain evidence="2">if_2019</strain>
        <tissue evidence="1">Muscle</tissue>
    </source>
</reference>
<sequence>MEAVKLHKEAFGARLFIEVSRHPFSKPPLRPQEVLKNCNPEKGERRTVPSCVDFGEGSCRPSRRILLDGGRRTLKIKVPPWWRLILKIREMQIISMCHIGRPSF</sequence>
<dbReference type="EMBL" id="JAHRIQ010061162">
    <property type="protein sequence ID" value="MEQ2241503.1"/>
    <property type="molecule type" value="Genomic_DNA"/>
</dbReference>
<gene>
    <name evidence="1" type="ORF">ILYODFUR_025980</name>
</gene>
<comment type="caution">
    <text evidence="1">The sequence shown here is derived from an EMBL/GenBank/DDBJ whole genome shotgun (WGS) entry which is preliminary data.</text>
</comment>
<proteinExistence type="predicted"/>
<keyword evidence="2" id="KW-1185">Reference proteome</keyword>
<evidence type="ECO:0000313" key="1">
    <source>
        <dbReference type="EMBL" id="MEQ2241503.1"/>
    </source>
</evidence>
<organism evidence="1 2">
    <name type="scientific">Ilyodon furcidens</name>
    <name type="common">goldbreast splitfin</name>
    <dbReference type="NCBI Taxonomy" id="33524"/>
    <lineage>
        <taxon>Eukaryota</taxon>
        <taxon>Metazoa</taxon>
        <taxon>Chordata</taxon>
        <taxon>Craniata</taxon>
        <taxon>Vertebrata</taxon>
        <taxon>Euteleostomi</taxon>
        <taxon>Actinopterygii</taxon>
        <taxon>Neopterygii</taxon>
        <taxon>Teleostei</taxon>
        <taxon>Neoteleostei</taxon>
        <taxon>Acanthomorphata</taxon>
        <taxon>Ovalentaria</taxon>
        <taxon>Atherinomorphae</taxon>
        <taxon>Cyprinodontiformes</taxon>
        <taxon>Goodeidae</taxon>
        <taxon>Ilyodon</taxon>
    </lineage>
</organism>
<dbReference type="Proteomes" id="UP001482620">
    <property type="component" value="Unassembled WGS sequence"/>
</dbReference>